<accession>A0AC35EW12</accession>
<name>A0AC35EW12_9BILA</name>
<protein>
    <submittedName>
        <fullName evidence="2">Glycine cleavage system H protein</fullName>
    </submittedName>
</protein>
<proteinExistence type="predicted"/>
<evidence type="ECO:0000313" key="1">
    <source>
        <dbReference type="Proteomes" id="UP000887580"/>
    </source>
</evidence>
<organism evidence="1 2">
    <name type="scientific">Panagrolaimus sp. PS1159</name>
    <dbReference type="NCBI Taxonomy" id="55785"/>
    <lineage>
        <taxon>Eukaryota</taxon>
        <taxon>Metazoa</taxon>
        <taxon>Ecdysozoa</taxon>
        <taxon>Nematoda</taxon>
        <taxon>Chromadorea</taxon>
        <taxon>Rhabditida</taxon>
        <taxon>Tylenchina</taxon>
        <taxon>Panagrolaimomorpha</taxon>
        <taxon>Panagrolaimoidea</taxon>
        <taxon>Panagrolaimidae</taxon>
        <taxon>Panagrolaimus</taxon>
    </lineage>
</organism>
<dbReference type="Proteomes" id="UP000887580">
    <property type="component" value="Unplaced"/>
</dbReference>
<sequence>MASILARSILFSAARNPSFHHRCFSTSLSRFTTSSTGRYYTKKHEWVSINNGVGTVGISEFAQESLGDIVYVELPEVDAELSKGDSVGAIESVKAASDIYTPVSGKVTEKNSAVEETPALINKSTYEKGWLFKLKVSNENEVKELMTEEAYEKFKQEEQHD</sequence>
<dbReference type="WBParaSite" id="PS1159_v2.g11335.t1">
    <property type="protein sequence ID" value="PS1159_v2.g11335.t1"/>
    <property type="gene ID" value="PS1159_v2.g11335"/>
</dbReference>
<evidence type="ECO:0000313" key="2">
    <source>
        <dbReference type="WBParaSite" id="PS1159_v2.g11335.t1"/>
    </source>
</evidence>
<reference evidence="2" key="1">
    <citation type="submission" date="2022-11" db="UniProtKB">
        <authorList>
            <consortium name="WormBaseParasite"/>
        </authorList>
    </citation>
    <scope>IDENTIFICATION</scope>
</reference>